<dbReference type="GeneID" id="9182651"/>
<protein>
    <submittedName>
        <fullName evidence="1">(Perigord truffle) hypothetical protein</fullName>
    </submittedName>
</protein>
<dbReference type="KEGG" id="tml:GSTUM_00008975001"/>
<accession>D5GJF7</accession>
<sequence>MAVGRVKYIKLFVSSGRRKGNYWFLGRVRLQRAEPGDQVTGQALGDRTKVMPDRKDTKDKQSGMGGVRVCVREREGGGAKCVQT</sequence>
<dbReference type="HOGENOM" id="CLU_2529112_0_0_1"/>
<dbReference type="EMBL" id="FN430330">
    <property type="protein sequence ID" value="CAZ84650.1"/>
    <property type="molecule type" value="Genomic_DNA"/>
</dbReference>
<organism evidence="1 2">
    <name type="scientific">Tuber melanosporum (strain Mel28)</name>
    <name type="common">Perigord black truffle</name>
    <dbReference type="NCBI Taxonomy" id="656061"/>
    <lineage>
        <taxon>Eukaryota</taxon>
        <taxon>Fungi</taxon>
        <taxon>Dikarya</taxon>
        <taxon>Ascomycota</taxon>
        <taxon>Pezizomycotina</taxon>
        <taxon>Pezizomycetes</taxon>
        <taxon>Pezizales</taxon>
        <taxon>Tuberaceae</taxon>
        <taxon>Tuber</taxon>
    </lineage>
</organism>
<evidence type="ECO:0000313" key="2">
    <source>
        <dbReference type="Proteomes" id="UP000006911"/>
    </source>
</evidence>
<dbReference type="RefSeq" id="XP_002840459.1">
    <property type="nucleotide sequence ID" value="XM_002840413.1"/>
</dbReference>
<evidence type="ECO:0000313" key="1">
    <source>
        <dbReference type="EMBL" id="CAZ84650.1"/>
    </source>
</evidence>
<dbReference type="InParanoid" id="D5GJF7"/>
<dbReference type="AlphaFoldDB" id="D5GJF7"/>
<gene>
    <name evidence="1" type="ORF">GSTUM_00008975001</name>
</gene>
<keyword evidence="2" id="KW-1185">Reference proteome</keyword>
<dbReference type="Proteomes" id="UP000006911">
    <property type="component" value="Unassembled WGS sequence"/>
</dbReference>
<proteinExistence type="predicted"/>
<reference evidence="1 2" key="1">
    <citation type="journal article" date="2010" name="Nature">
        <title>Perigord black truffle genome uncovers evolutionary origins and mechanisms of symbiosis.</title>
        <authorList>
            <person name="Martin F."/>
            <person name="Kohler A."/>
            <person name="Murat C."/>
            <person name="Balestrini R."/>
            <person name="Coutinho P.M."/>
            <person name="Jaillon O."/>
            <person name="Montanini B."/>
            <person name="Morin E."/>
            <person name="Noel B."/>
            <person name="Percudani R."/>
            <person name="Porcel B."/>
            <person name="Rubini A."/>
            <person name="Amicucci A."/>
            <person name="Amselem J."/>
            <person name="Anthouard V."/>
            <person name="Arcioni S."/>
            <person name="Artiguenave F."/>
            <person name="Aury J.M."/>
            <person name="Ballario P."/>
            <person name="Bolchi A."/>
            <person name="Brenna A."/>
            <person name="Brun A."/>
            <person name="Buee M."/>
            <person name="Cantarel B."/>
            <person name="Chevalier G."/>
            <person name="Couloux A."/>
            <person name="Da Silva C."/>
            <person name="Denoeud F."/>
            <person name="Duplessis S."/>
            <person name="Ghignone S."/>
            <person name="Hilselberger B."/>
            <person name="Iotti M."/>
            <person name="Marcais B."/>
            <person name="Mello A."/>
            <person name="Miranda M."/>
            <person name="Pacioni G."/>
            <person name="Quesneville H."/>
            <person name="Riccioni C."/>
            <person name="Ruotolo R."/>
            <person name="Splivallo R."/>
            <person name="Stocchi V."/>
            <person name="Tisserant E."/>
            <person name="Viscomi A.R."/>
            <person name="Zambonelli A."/>
            <person name="Zampieri E."/>
            <person name="Henrissat B."/>
            <person name="Lebrun M.H."/>
            <person name="Paolocci F."/>
            <person name="Bonfante P."/>
            <person name="Ottonello S."/>
            <person name="Wincker P."/>
        </authorList>
    </citation>
    <scope>NUCLEOTIDE SEQUENCE [LARGE SCALE GENOMIC DNA]</scope>
    <source>
        <strain evidence="1 2">Mel28</strain>
    </source>
</reference>
<name>D5GJF7_TUBMM</name>